<proteinExistence type="predicted"/>
<dbReference type="TAIR" id="AT1G30020"/>
<dbReference type="EMBL" id="CP002684">
    <property type="protein sequence ID" value="AEE31168.1"/>
    <property type="molecule type" value="Genomic_DNA"/>
</dbReference>
<dbReference type="InterPro" id="IPR036758">
    <property type="entry name" value="At5g01610-like"/>
</dbReference>
<reference evidence="2" key="3">
    <citation type="submission" date="2001-01" db="EMBL/GenBank/DDBJ databases">
        <authorList>
            <person name="Town C.D."/>
            <person name="Kaul S."/>
        </authorList>
    </citation>
    <scope>NUCLEOTIDE SEQUENCE</scope>
</reference>
<reference evidence="2" key="2">
    <citation type="submission" date="2000-02" db="EMBL/GenBank/DDBJ databases">
        <title>Arabidopsis thaliana chromosome 1 BAC T1P2 genomic sequence.</title>
        <authorList>
            <person name="Lin X."/>
            <person name="Kaul S."/>
            <person name="Town C.D."/>
            <person name="Benito M."/>
            <person name="Creasy T.H."/>
            <person name="Haas B.J."/>
            <person name="Wu D."/>
            <person name="Maiti R."/>
            <person name="Ronning C.M."/>
            <person name="Koo H."/>
            <person name="Fujii C.Y."/>
            <person name="Utterback T.R."/>
            <person name="Barnstead M.E."/>
            <person name="Bowman C.L."/>
            <person name="White O."/>
            <person name="Nierman W.C."/>
            <person name="Fraser C.M."/>
        </authorList>
    </citation>
    <scope>NUCLEOTIDE SEQUENCE</scope>
</reference>
<dbReference type="Proteomes" id="UP000006548">
    <property type="component" value="Chromosome 1"/>
</dbReference>
<dbReference type="AlphaFoldDB" id="Q9C8R7"/>
<dbReference type="HOGENOM" id="CLU_105193_2_0_1"/>
<keyword evidence="4" id="KW-1185">Reference proteome</keyword>
<reference evidence="3 4" key="1">
    <citation type="journal article" date="2000" name="Nature">
        <title>Sequence and analysis of chromosome 1 of the plant Arabidopsis thaliana.</title>
        <authorList>
            <person name="Theologis A."/>
            <person name="Ecker J.R."/>
            <person name="Palm C.J."/>
            <person name="Federspiel N.A."/>
            <person name="Kaul S."/>
            <person name="White O."/>
            <person name="Alonso J."/>
            <person name="Altafi H."/>
            <person name="Araujo R."/>
            <person name="Bowman C.L."/>
            <person name="Brooks S.Y."/>
            <person name="Buehler E."/>
            <person name="Chan A."/>
            <person name="Chao Q."/>
            <person name="Chen H."/>
            <person name="Cheuk R.F."/>
            <person name="Chin C.W."/>
            <person name="Chung M.K."/>
            <person name="Conn L."/>
            <person name="Conway A.B."/>
            <person name="Conway A.R."/>
            <person name="Creasy T.H."/>
            <person name="Dewar K."/>
            <person name="Dunn P."/>
            <person name="Etgu P."/>
            <person name="Feldblyum T.V."/>
            <person name="Feng J."/>
            <person name="Fong B."/>
            <person name="Fujii C.Y."/>
            <person name="Gill J.E."/>
            <person name="Goldsmith A.D."/>
            <person name="Haas B."/>
            <person name="Hansen N.F."/>
            <person name="Hughes B."/>
            <person name="Huizar L."/>
            <person name="Hunter J.L."/>
            <person name="Jenkins J."/>
            <person name="Johnson-Hopson C."/>
            <person name="Khan S."/>
            <person name="Khaykin E."/>
            <person name="Kim C.J."/>
            <person name="Koo H.L."/>
            <person name="Kremenetskaia I."/>
            <person name="Kurtz D.B."/>
            <person name="Kwan A."/>
            <person name="Lam B."/>
            <person name="Langin-Hooper S."/>
            <person name="Lee A."/>
            <person name="Lee J.M."/>
            <person name="Lenz C.A."/>
            <person name="Li J.H."/>
            <person name="Li Y."/>
            <person name="Lin X."/>
            <person name="Liu S.X."/>
            <person name="Liu Z.A."/>
            <person name="Luros J.S."/>
            <person name="Maiti R."/>
            <person name="Marziali A."/>
            <person name="Militscher J."/>
            <person name="Miranda M."/>
            <person name="Nguyen M."/>
            <person name="Nierman W.C."/>
            <person name="Osborne B.I."/>
            <person name="Pai G."/>
            <person name="Peterson J."/>
            <person name="Pham P.K."/>
            <person name="Rizzo M."/>
            <person name="Rooney T."/>
            <person name="Rowley D."/>
            <person name="Sakano H."/>
            <person name="Salzberg S.L."/>
            <person name="Schwartz J.R."/>
            <person name="Shinn P."/>
            <person name="Southwick A.M."/>
            <person name="Sun H."/>
            <person name="Tallon L.J."/>
            <person name="Tambunga G."/>
            <person name="Toriumi M.J."/>
            <person name="Town C.D."/>
            <person name="Utterback T."/>
            <person name="Van Aken S."/>
            <person name="Vaysberg M."/>
            <person name="Vysotskaia V.S."/>
            <person name="Walker M."/>
            <person name="Wu D."/>
            <person name="Yu G."/>
            <person name="Fraser C.M."/>
            <person name="Venter J.C."/>
            <person name="Davis R.W."/>
        </authorList>
    </citation>
    <scope>NUCLEOTIDE SEQUENCE [LARGE SCALE GENOMIC DNA]</scope>
    <source>
        <strain evidence="4">cv. Columbia</strain>
    </source>
</reference>
<dbReference type="Pfam" id="PF04398">
    <property type="entry name" value="DUF538"/>
    <property type="match status" value="1"/>
</dbReference>
<dbReference type="EMBL" id="AC022455">
    <property type="protein sequence ID" value="AAG52047.1"/>
    <property type="molecule type" value="Genomic_DNA"/>
</dbReference>
<dbReference type="PIR" id="B86424">
    <property type="entry name" value="B86424"/>
</dbReference>
<dbReference type="GO" id="GO:0005634">
    <property type="term" value="C:nucleus"/>
    <property type="evidence" value="ECO:0000314"/>
    <property type="project" value="TAIR"/>
</dbReference>
<dbReference type="KEGG" id="ath:AT1G30020"/>
<dbReference type="PaxDb" id="3702-AT1G30020.1"/>
<dbReference type="Gene3D" id="2.30.240.10">
    <property type="entry name" value="At5g01610-like"/>
    <property type="match status" value="1"/>
</dbReference>
<dbReference type="SUPFAM" id="SSF141562">
    <property type="entry name" value="At5g01610-like"/>
    <property type="match status" value="1"/>
</dbReference>
<dbReference type="STRING" id="3702.Q9C8R7"/>
<evidence type="ECO:0000313" key="2">
    <source>
        <dbReference type="EMBL" id="AAG52047.1"/>
    </source>
</evidence>
<reference evidence="3" key="4">
    <citation type="submission" date="2011-02" db="EMBL/GenBank/DDBJ databases">
        <authorList>
            <consortium name="TAIR"/>
            <person name="Swarbreck D."/>
            <person name="Lamesch P."/>
            <person name="Wilks C."/>
            <person name="Huala E."/>
        </authorList>
    </citation>
    <scope>NUCLEOTIDE SEQUENCE</scope>
</reference>
<accession>Q9C8R7</accession>
<dbReference type="DNASU" id="839881"/>
<gene>
    <name evidence="1 3" type="ordered locus">At1g30020</name>
    <name evidence="2" type="ORF">T1P2.11</name>
    <name evidence="3" type="ORF">T1P2_11</name>
</gene>
<evidence type="ECO:0000313" key="4">
    <source>
        <dbReference type="Proteomes" id="UP000006548"/>
    </source>
</evidence>
<dbReference type="ExpressionAtlas" id="Q9C8R7">
    <property type="expression patterns" value="baseline and differential"/>
</dbReference>
<reference evidence="3" key="5">
    <citation type="submission" date="2016-05" db="EMBL/GenBank/DDBJ databases">
        <authorList>
            <person name="Krishnakumar V."/>
            <person name="Cheng C.-Y."/>
            <person name="Chan A.P."/>
            <person name="Schobel S."/>
            <person name="Kim M."/>
            <person name="Ferlanti E.S."/>
            <person name="Belyaeva I."/>
            <person name="Rosen B.D."/>
            <person name="Micklem G."/>
            <person name="Miller J.R."/>
            <person name="Vaughn M."/>
            <person name="Town C.D."/>
        </authorList>
    </citation>
    <scope>NUCLEOTIDE SEQUENCE</scope>
</reference>
<reference evidence="4" key="6">
    <citation type="journal article" date="2017" name="Plant J.">
        <title>Araport11: a complete reannotation of the Arabidopsis thaliana reference genome.</title>
        <authorList>
            <person name="Cheng C.Y."/>
            <person name="Krishnakumar V."/>
            <person name="Chan A.P."/>
            <person name="Thibaud-Nissen F."/>
            <person name="Schobel S."/>
            <person name="Town C.D."/>
        </authorList>
    </citation>
    <scope>GENOME REANNOTATION</scope>
    <source>
        <strain evidence="4">cv. Columbia</strain>
    </source>
</reference>
<protein>
    <submittedName>
        <fullName evidence="2">Uncharacterized protein T1P2.11</fullName>
    </submittedName>
</protein>
<dbReference type="eggNOG" id="ENOG502S0BP">
    <property type="taxonomic scope" value="Eukaryota"/>
</dbReference>
<dbReference type="InterPro" id="IPR007493">
    <property type="entry name" value="DUF538"/>
</dbReference>
<dbReference type="GeneID" id="839881"/>
<sequence>MALREMIIDESDDIESYSDQSLCLDKAKELLALIKLPTGLLPLKDMTEVGYNKTKGFVWMRMRSKIEHTFREIGRRVLYDTEITAFVEDRRMRRLTGVKSKELMIWVPVNDIFIKRKILRRSPLLIPPACHEHLKFQHFNVRVDKLKEKRSNQTSLM</sequence>
<dbReference type="PANTHER" id="PTHR31676">
    <property type="entry name" value="T31J12.3 PROTEIN-RELATED"/>
    <property type="match status" value="1"/>
</dbReference>
<organism evidence="2">
    <name type="scientific">Arabidopsis thaliana</name>
    <name type="common">Mouse-ear cress</name>
    <dbReference type="NCBI Taxonomy" id="3702"/>
    <lineage>
        <taxon>Eukaryota</taxon>
        <taxon>Viridiplantae</taxon>
        <taxon>Streptophyta</taxon>
        <taxon>Embryophyta</taxon>
        <taxon>Tracheophyta</taxon>
        <taxon>Spermatophyta</taxon>
        <taxon>Magnoliopsida</taxon>
        <taxon>eudicotyledons</taxon>
        <taxon>Gunneridae</taxon>
        <taxon>Pentapetalae</taxon>
        <taxon>rosids</taxon>
        <taxon>malvids</taxon>
        <taxon>Brassicales</taxon>
        <taxon>Brassicaceae</taxon>
        <taxon>Camelineae</taxon>
        <taxon>Arabidopsis</taxon>
    </lineage>
</organism>
<dbReference type="Araport" id="AT1G30020"/>
<evidence type="ECO:0000313" key="1">
    <source>
        <dbReference type="Araport" id="AT1G30020"/>
    </source>
</evidence>
<evidence type="ECO:0000313" key="3">
    <source>
        <dbReference type="EMBL" id="AEE31168.1"/>
    </source>
</evidence>
<dbReference type="PANTHER" id="PTHR31676:SF7">
    <property type="entry name" value="DUF538 DOMAIN-CONTAINING PROTEIN"/>
    <property type="match status" value="1"/>
</dbReference>
<name>Q9C8R7_ARATH</name>